<dbReference type="AlphaFoldDB" id="A0A8J1UV30"/>
<dbReference type="SUPFAM" id="SSF52540">
    <property type="entry name" value="P-loop containing nucleoside triphosphate hydrolases"/>
    <property type="match status" value="1"/>
</dbReference>
<accession>A0A8J1UV30</accession>
<evidence type="ECO:0000256" key="1">
    <source>
        <dbReference type="ARBA" id="ARBA00022574"/>
    </source>
</evidence>
<feature type="domain" description="NWD1/2-like winged helix-turn-helix" evidence="3">
    <location>
        <begin position="677"/>
        <end position="781"/>
    </location>
</feature>
<dbReference type="Gene3D" id="3.40.50.300">
    <property type="entry name" value="P-loop containing nucleotide triphosphate hydrolases"/>
    <property type="match status" value="1"/>
</dbReference>
<keyword evidence="2" id="KW-0677">Repeat</keyword>
<dbReference type="PANTHER" id="PTHR19871:SF14">
    <property type="entry name" value="DUF4062 DOMAIN-CONTAINING PROTEIN"/>
    <property type="match status" value="1"/>
</dbReference>
<comment type="caution">
    <text evidence="4">The sequence shown here is derived from an EMBL/GenBank/DDBJ whole genome shotgun (WGS) entry which is preliminary data.</text>
</comment>
<dbReference type="InterPro" id="IPR052752">
    <property type="entry name" value="NACHT-WD_repeat"/>
</dbReference>
<name>A0A8J1UV30_OWEFU</name>
<organism evidence="4 5">
    <name type="scientific">Owenia fusiformis</name>
    <name type="common">Polychaete worm</name>
    <dbReference type="NCBI Taxonomy" id="6347"/>
    <lineage>
        <taxon>Eukaryota</taxon>
        <taxon>Metazoa</taxon>
        <taxon>Spiralia</taxon>
        <taxon>Lophotrochozoa</taxon>
        <taxon>Annelida</taxon>
        <taxon>Polychaeta</taxon>
        <taxon>Sedentaria</taxon>
        <taxon>Canalipalpata</taxon>
        <taxon>Sabellida</taxon>
        <taxon>Oweniida</taxon>
        <taxon>Oweniidae</taxon>
        <taxon>Owenia</taxon>
    </lineage>
</organism>
<gene>
    <name evidence="4" type="ORF">OFUS_LOCUS344</name>
</gene>
<sequence>MIQPKKKREKEGKFSPLSMTSSPAVSPMSRHEDCAYTAPEMYAMRQLHKAGQRGIRHTALPGSLQPLNRSSHVRSAPNSKFDATMKLPKVMNKVEFAPNQKVLPQIGNEKVQGQDHAQNVYRGNLDSSIPNTPSNVVRIYLSTGGTDFEAERAMLQDKVFPQLRHVCAKHGLELNVVDLREDSDLYSADLGRHEIQQCRSLSIGPFVMVLLGDKYGSWQVPYQFSESQYVKMKTGQFEKRDTVLQCYIHDEGSSSGMGTYTLKENLTEEQLQKLYDTFQEIGAHNLSSELQNEIHMALPLHSNTPGCYVYQRHFKDTDNKEQNPDLLDVSTDQNTTKIQQKNMDDLRQYVKNSNTSKVWRYTVPYSKNGISIKDKDHEKYLEKIQQDVLSDFTTAIQSSVMKIAGQMTSPIYMEVLQHTSIAKVMCESFYQQAEIIAQVKIYLNSKEKHPLIIHGLPEIGKSFLMAKLSQLVPTHLGEERTVTLLRFIGLTSDSSIVINLLKSLCTQIHVAFNIPIPFPGITVDTTSFQSMADYLKKLINHLGYGDEAMKNKQLVILLDGINQLSPMDQAMNILNVITDLPPTVRVILSTRSSMGSIDIIEELKKKVPEAKAYLEVQPLSKAEKEKILSSVIQNTNMTMQKEKLEALLEAASSHSLLHLKLLTHHLVDVSSGENLEFSSTLQKSIQVLIKRLQKSNDATVLKYTMAYITISGEGISEVELHDLLSRNSDVMNAISKGRNTPMKHLPSIFLSQVMLDLHPFLIRHMEHGRLVYGWFHHSFMEGVSRELNILYPGQEQSSITEEACDFTLALHRDFVDMFCEPGSDFTMPQPTSAVNLRKLFKLPIHSRVLVPVLGLTHVKQHMFCNLNWLLTKLKATSIDDVMLDFENVFTISDMLEREGIIQAAETEELRIIYKCLKDAQDGLSKQPDKKLKDMCQELIASVPKDAIEKYELIAQLVQDVGPAVQQWLAS</sequence>
<evidence type="ECO:0000259" key="3">
    <source>
        <dbReference type="Pfam" id="PF25469"/>
    </source>
</evidence>
<dbReference type="PANTHER" id="PTHR19871">
    <property type="entry name" value="BETA TRANSDUCIN-RELATED PROTEIN"/>
    <property type="match status" value="1"/>
</dbReference>
<dbReference type="OrthoDB" id="2325716at2759"/>
<dbReference type="EMBL" id="CAIIXF020000001">
    <property type="protein sequence ID" value="CAH1772609.1"/>
    <property type="molecule type" value="Genomic_DNA"/>
</dbReference>
<dbReference type="InterPro" id="IPR027417">
    <property type="entry name" value="P-loop_NTPase"/>
</dbReference>
<evidence type="ECO:0000313" key="5">
    <source>
        <dbReference type="Proteomes" id="UP000749559"/>
    </source>
</evidence>
<dbReference type="InterPro" id="IPR057588">
    <property type="entry name" value="NWD1/2-like_WH"/>
</dbReference>
<proteinExistence type="predicted"/>
<keyword evidence="1" id="KW-0853">WD repeat</keyword>
<keyword evidence="5" id="KW-1185">Reference proteome</keyword>
<dbReference type="Proteomes" id="UP000749559">
    <property type="component" value="Unassembled WGS sequence"/>
</dbReference>
<reference evidence="4" key="1">
    <citation type="submission" date="2022-03" db="EMBL/GenBank/DDBJ databases">
        <authorList>
            <person name="Martin C."/>
        </authorList>
    </citation>
    <scope>NUCLEOTIDE SEQUENCE</scope>
</reference>
<evidence type="ECO:0000313" key="4">
    <source>
        <dbReference type="EMBL" id="CAH1772609.1"/>
    </source>
</evidence>
<protein>
    <recommendedName>
        <fullName evidence="3">NWD1/2-like winged helix-turn-helix domain-containing protein</fullName>
    </recommendedName>
</protein>
<evidence type="ECO:0000256" key="2">
    <source>
        <dbReference type="ARBA" id="ARBA00022737"/>
    </source>
</evidence>
<dbReference type="Pfam" id="PF25469">
    <property type="entry name" value="WHD_NWD1"/>
    <property type="match status" value="1"/>
</dbReference>